<proteinExistence type="inferred from homology"/>
<sequence length="338" mass="34849">MFRPDLSAARARPRAARAVSRLLGAAFALLAAGPLHAQGPHSNQPLTMLIGYPPGAIVDTVARQLANVLGPILGQTIVPENKGGAAGLVGAGLASKARPDGSIILFTAYTSLQIAAATNQGLSFDPVNGLLPVASVGRPTTLLLVSADFPAKTFEEFVALVKSRPGIYNFGTSGIGSPNHFALEHMNAAFGLKMTPVPYKGAAQMLTDMLGGRVQAIFGSSSLAAGHLQSGTVRALAIGSPDASPAFPKLPVIADNGAPGLNASGALGVFAPPSTPPEVVERLNAAINTALKDPAIQHKLQEEGIILDVQSAAAFGRKYRGEAQDIAGFIQRHQLRIQ</sequence>
<protein>
    <submittedName>
        <fullName evidence="3">Tripartite tricarboxylate transporter family receptor</fullName>
    </submittedName>
</protein>
<evidence type="ECO:0000313" key="3">
    <source>
        <dbReference type="EMBL" id="VCU68567.1"/>
    </source>
</evidence>
<comment type="similarity">
    <text evidence="1">Belongs to the UPF0065 (bug) family.</text>
</comment>
<evidence type="ECO:0000256" key="1">
    <source>
        <dbReference type="ARBA" id="ARBA00006987"/>
    </source>
</evidence>
<organism evidence="3 4">
    <name type="scientific">Pigmentiphaga humi</name>
    <dbReference type="NCBI Taxonomy" id="2478468"/>
    <lineage>
        <taxon>Bacteria</taxon>
        <taxon>Pseudomonadati</taxon>
        <taxon>Pseudomonadota</taxon>
        <taxon>Betaproteobacteria</taxon>
        <taxon>Burkholderiales</taxon>
        <taxon>Alcaligenaceae</taxon>
        <taxon>Pigmentiphaga</taxon>
    </lineage>
</organism>
<dbReference type="PIRSF" id="PIRSF017082">
    <property type="entry name" value="YflP"/>
    <property type="match status" value="1"/>
</dbReference>
<dbReference type="Gene3D" id="3.40.190.150">
    <property type="entry name" value="Bordetella uptake gene, domain 1"/>
    <property type="match status" value="1"/>
</dbReference>
<evidence type="ECO:0000256" key="2">
    <source>
        <dbReference type="SAM" id="SignalP"/>
    </source>
</evidence>
<dbReference type="InterPro" id="IPR042100">
    <property type="entry name" value="Bug_dom1"/>
</dbReference>
<dbReference type="InterPro" id="IPR005064">
    <property type="entry name" value="BUG"/>
</dbReference>
<dbReference type="AlphaFoldDB" id="A0A3P4AX04"/>
<feature type="signal peptide" evidence="2">
    <location>
        <begin position="1"/>
        <end position="37"/>
    </location>
</feature>
<dbReference type="PANTHER" id="PTHR42928:SF5">
    <property type="entry name" value="BLR1237 PROTEIN"/>
    <property type="match status" value="1"/>
</dbReference>
<keyword evidence="4" id="KW-1185">Reference proteome</keyword>
<evidence type="ECO:0000313" key="4">
    <source>
        <dbReference type="Proteomes" id="UP000277294"/>
    </source>
</evidence>
<dbReference type="Pfam" id="PF03401">
    <property type="entry name" value="TctC"/>
    <property type="match status" value="1"/>
</dbReference>
<dbReference type="EMBL" id="UWPJ01000006">
    <property type="protein sequence ID" value="VCU68567.1"/>
    <property type="molecule type" value="Genomic_DNA"/>
</dbReference>
<keyword evidence="2" id="KW-0732">Signal</keyword>
<reference evidence="3 4" key="1">
    <citation type="submission" date="2018-10" db="EMBL/GenBank/DDBJ databases">
        <authorList>
            <person name="Criscuolo A."/>
        </authorList>
    </citation>
    <scope>NUCLEOTIDE SEQUENCE [LARGE SCALE GENOMIC DNA]</scope>
    <source>
        <strain evidence="3">DnA1</strain>
    </source>
</reference>
<dbReference type="Gene3D" id="3.40.190.10">
    <property type="entry name" value="Periplasmic binding protein-like II"/>
    <property type="match status" value="1"/>
</dbReference>
<dbReference type="PANTHER" id="PTHR42928">
    <property type="entry name" value="TRICARBOXYLATE-BINDING PROTEIN"/>
    <property type="match status" value="1"/>
</dbReference>
<dbReference type="OrthoDB" id="8674577at2"/>
<name>A0A3P4AX04_9BURK</name>
<feature type="chain" id="PRO_5018304588" evidence="2">
    <location>
        <begin position="38"/>
        <end position="338"/>
    </location>
</feature>
<dbReference type="SUPFAM" id="SSF53850">
    <property type="entry name" value="Periplasmic binding protein-like II"/>
    <property type="match status" value="1"/>
</dbReference>
<dbReference type="CDD" id="cd07012">
    <property type="entry name" value="PBP2_Bug_TTT"/>
    <property type="match status" value="1"/>
</dbReference>
<accession>A0A3P4AX04</accession>
<gene>
    <name evidence="3" type="ORF">PIGHUM_00624</name>
</gene>
<dbReference type="RefSeq" id="WP_124077803.1">
    <property type="nucleotide sequence ID" value="NZ_UWPJ01000006.1"/>
</dbReference>
<keyword evidence="3" id="KW-0675">Receptor</keyword>
<dbReference type="Proteomes" id="UP000277294">
    <property type="component" value="Unassembled WGS sequence"/>
</dbReference>